<dbReference type="InterPro" id="IPR017437">
    <property type="entry name" value="ATP-NAD_kinase_PpnK-typ_C"/>
</dbReference>
<keyword evidence="2" id="KW-0808">Transferase</keyword>
<dbReference type="EMBL" id="UINC01000241">
    <property type="protein sequence ID" value="SUZ51815.1"/>
    <property type="molecule type" value="Genomic_DNA"/>
</dbReference>
<keyword evidence="4" id="KW-0418">Kinase</keyword>
<dbReference type="PANTHER" id="PTHR20275">
    <property type="entry name" value="NAD KINASE"/>
    <property type="match status" value="1"/>
</dbReference>
<evidence type="ECO:0000256" key="1">
    <source>
        <dbReference type="ARBA" id="ARBA00022490"/>
    </source>
</evidence>
<evidence type="ECO:0000256" key="5">
    <source>
        <dbReference type="ARBA" id="ARBA00022840"/>
    </source>
</evidence>
<dbReference type="Gene3D" id="3.40.50.10330">
    <property type="entry name" value="Probable inorganic polyphosphate/atp-NAD kinase, domain 1"/>
    <property type="match status" value="1"/>
</dbReference>
<dbReference type="GO" id="GO:0019674">
    <property type="term" value="P:NAD+ metabolic process"/>
    <property type="evidence" value="ECO:0007669"/>
    <property type="project" value="InterPro"/>
</dbReference>
<dbReference type="GO" id="GO:0003951">
    <property type="term" value="F:NAD+ kinase activity"/>
    <property type="evidence" value="ECO:0007669"/>
    <property type="project" value="InterPro"/>
</dbReference>
<dbReference type="PANTHER" id="PTHR20275:SF43">
    <property type="entry name" value="BIFUNCTIONAL NADP PHOSPHATASE_NAD KINASE"/>
    <property type="match status" value="1"/>
</dbReference>
<dbReference type="Pfam" id="PF01513">
    <property type="entry name" value="NAD_kinase"/>
    <property type="match status" value="1"/>
</dbReference>
<protein>
    <recommendedName>
        <fullName evidence="9">NAD kinase</fullName>
    </recommendedName>
</protein>
<keyword evidence="6" id="KW-0521">NADP</keyword>
<dbReference type="SUPFAM" id="SSF111331">
    <property type="entry name" value="NAD kinase/diacylglycerol kinase-like"/>
    <property type="match status" value="1"/>
</dbReference>
<dbReference type="Gene3D" id="2.60.200.30">
    <property type="entry name" value="Probable inorganic polyphosphate/atp-NAD kinase, domain 2"/>
    <property type="match status" value="1"/>
</dbReference>
<organism evidence="8">
    <name type="scientific">marine metagenome</name>
    <dbReference type="NCBI Taxonomy" id="408172"/>
    <lineage>
        <taxon>unclassified sequences</taxon>
        <taxon>metagenomes</taxon>
        <taxon>ecological metagenomes</taxon>
    </lineage>
</organism>
<sequence>VKFALVANPNHPQAVEKLELLLGLVGDAELEEATAQLLGRKGKPLSELQGELLVALGGDGTLLYALSQLDMPIFGINTGQVGFLTEAEFGDTLEADLERLKTGDYNVEKLQRLDVRINGLSIGQALNEAVIHTARVAKIQKFRIKIDDQIADEFRADGVIVATPTGSTSYAMSAGSPILHPTVGAHVMVPIAPYRIGSRPLVIPDNMELGIRLLNPQESVIVLDGHDELAVGTDDEINIVKSTKPARFVRFGNRFFERVQRKLQMR</sequence>
<dbReference type="HAMAP" id="MF_00361">
    <property type="entry name" value="NAD_kinase"/>
    <property type="match status" value="1"/>
</dbReference>
<accession>A0A381NB94</accession>
<feature type="non-terminal residue" evidence="8">
    <location>
        <position position="1"/>
    </location>
</feature>
<reference evidence="8" key="1">
    <citation type="submission" date="2018-05" db="EMBL/GenBank/DDBJ databases">
        <authorList>
            <person name="Lanie J.A."/>
            <person name="Ng W.-L."/>
            <person name="Kazmierczak K.M."/>
            <person name="Andrzejewski T.M."/>
            <person name="Davidsen T.M."/>
            <person name="Wayne K.J."/>
            <person name="Tettelin H."/>
            <person name="Glass J.I."/>
            <person name="Rusch D."/>
            <person name="Podicherti R."/>
            <person name="Tsui H.-C.T."/>
            <person name="Winkler M.E."/>
        </authorList>
    </citation>
    <scope>NUCLEOTIDE SEQUENCE</scope>
</reference>
<keyword evidence="3" id="KW-0547">Nucleotide-binding</keyword>
<gene>
    <name evidence="8" type="ORF">METZ01_LOCUS4669</name>
</gene>
<dbReference type="InterPro" id="IPR016064">
    <property type="entry name" value="NAD/diacylglycerol_kinase_sf"/>
</dbReference>
<evidence type="ECO:0000256" key="2">
    <source>
        <dbReference type="ARBA" id="ARBA00022679"/>
    </source>
</evidence>
<keyword evidence="7" id="KW-0520">NAD</keyword>
<keyword evidence="1" id="KW-0963">Cytoplasm</keyword>
<evidence type="ECO:0000256" key="6">
    <source>
        <dbReference type="ARBA" id="ARBA00022857"/>
    </source>
</evidence>
<dbReference type="GO" id="GO:0006741">
    <property type="term" value="P:NADP+ biosynthetic process"/>
    <property type="evidence" value="ECO:0007669"/>
    <property type="project" value="InterPro"/>
</dbReference>
<evidence type="ECO:0000256" key="3">
    <source>
        <dbReference type="ARBA" id="ARBA00022741"/>
    </source>
</evidence>
<keyword evidence="5" id="KW-0067">ATP-binding</keyword>
<name>A0A381NB94_9ZZZZ</name>
<dbReference type="InterPro" id="IPR017438">
    <property type="entry name" value="ATP-NAD_kinase_N"/>
</dbReference>
<dbReference type="GO" id="GO:0005524">
    <property type="term" value="F:ATP binding"/>
    <property type="evidence" value="ECO:0007669"/>
    <property type="project" value="UniProtKB-KW"/>
</dbReference>
<evidence type="ECO:0000256" key="7">
    <source>
        <dbReference type="ARBA" id="ARBA00023027"/>
    </source>
</evidence>
<dbReference type="AlphaFoldDB" id="A0A381NB94"/>
<dbReference type="InterPro" id="IPR002504">
    <property type="entry name" value="NADK"/>
</dbReference>
<evidence type="ECO:0000313" key="8">
    <source>
        <dbReference type="EMBL" id="SUZ51815.1"/>
    </source>
</evidence>
<evidence type="ECO:0000256" key="4">
    <source>
        <dbReference type="ARBA" id="ARBA00022777"/>
    </source>
</evidence>
<dbReference type="Pfam" id="PF20143">
    <property type="entry name" value="NAD_kinase_C"/>
    <property type="match status" value="1"/>
</dbReference>
<evidence type="ECO:0008006" key="9">
    <source>
        <dbReference type="Google" id="ProtNLM"/>
    </source>
</evidence>
<proteinExistence type="inferred from homology"/>